<name>A0A4S8LF98_DENBC</name>
<dbReference type="EMBL" id="ML179453">
    <property type="protein sequence ID" value="THU87373.1"/>
    <property type="molecule type" value="Genomic_DNA"/>
</dbReference>
<organism evidence="3 4">
    <name type="scientific">Dendrothele bispora (strain CBS 962.96)</name>
    <dbReference type="NCBI Taxonomy" id="1314807"/>
    <lineage>
        <taxon>Eukaryota</taxon>
        <taxon>Fungi</taxon>
        <taxon>Dikarya</taxon>
        <taxon>Basidiomycota</taxon>
        <taxon>Agaricomycotina</taxon>
        <taxon>Agaricomycetes</taxon>
        <taxon>Agaricomycetidae</taxon>
        <taxon>Agaricales</taxon>
        <taxon>Agaricales incertae sedis</taxon>
        <taxon>Dendrothele</taxon>
    </lineage>
</organism>
<dbReference type="SUPFAM" id="SSF51556">
    <property type="entry name" value="Metallo-dependent hydrolases"/>
    <property type="match status" value="1"/>
</dbReference>
<dbReference type="AlphaFoldDB" id="A0A4S8LF98"/>
<dbReference type="OrthoDB" id="3501663at2759"/>
<proteinExistence type="predicted"/>
<evidence type="ECO:0000313" key="3">
    <source>
        <dbReference type="EMBL" id="THU87373.1"/>
    </source>
</evidence>
<evidence type="ECO:0000259" key="2">
    <source>
        <dbReference type="Pfam" id="PF07969"/>
    </source>
</evidence>
<protein>
    <recommendedName>
        <fullName evidence="2">Amidohydrolase 3 domain-containing protein</fullName>
    </recommendedName>
</protein>
<gene>
    <name evidence="3" type="ORF">K435DRAFT_804374</name>
</gene>
<dbReference type="PANTHER" id="PTHR22642:SF2">
    <property type="entry name" value="PROTEIN LONG AFTER FAR-RED 3"/>
    <property type="match status" value="1"/>
</dbReference>
<dbReference type="InterPro" id="IPR013108">
    <property type="entry name" value="Amidohydro_3"/>
</dbReference>
<keyword evidence="4" id="KW-1185">Reference proteome</keyword>
<reference evidence="3 4" key="1">
    <citation type="journal article" date="2019" name="Nat. Ecol. Evol.">
        <title>Megaphylogeny resolves global patterns of mushroom evolution.</title>
        <authorList>
            <person name="Varga T."/>
            <person name="Krizsan K."/>
            <person name="Foldi C."/>
            <person name="Dima B."/>
            <person name="Sanchez-Garcia M."/>
            <person name="Sanchez-Ramirez S."/>
            <person name="Szollosi G.J."/>
            <person name="Szarkandi J.G."/>
            <person name="Papp V."/>
            <person name="Albert L."/>
            <person name="Andreopoulos W."/>
            <person name="Angelini C."/>
            <person name="Antonin V."/>
            <person name="Barry K.W."/>
            <person name="Bougher N.L."/>
            <person name="Buchanan P."/>
            <person name="Buyck B."/>
            <person name="Bense V."/>
            <person name="Catcheside P."/>
            <person name="Chovatia M."/>
            <person name="Cooper J."/>
            <person name="Damon W."/>
            <person name="Desjardin D."/>
            <person name="Finy P."/>
            <person name="Geml J."/>
            <person name="Haridas S."/>
            <person name="Hughes K."/>
            <person name="Justo A."/>
            <person name="Karasinski D."/>
            <person name="Kautmanova I."/>
            <person name="Kiss B."/>
            <person name="Kocsube S."/>
            <person name="Kotiranta H."/>
            <person name="LaButti K.M."/>
            <person name="Lechner B.E."/>
            <person name="Liimatainen K."/>
            <person name="Lipzen A."/>
            <person name="Lukacs Z."/>
            <person name="Mihaltcheva S."/>
            <person name="Morgado L.N."/>
            <person name="Niskanen T."/>
            <person name="Noordeloos M.E."/>
            <person name="Ohm R.A."/>
            <person name="Ortiz-Santana B."/>
            <person name="Ovrebo C."/>
            <person name="Racz N."/>
            <person name="Riley R."/>
            <person name="Savchenko A."/>
            <person name="Shiryaev A."/>
            <person name="Soop K."/>
            <person name="Spirin V."/>
            <person name="Szebenyi C."/>
            <person name="Tomsovsky M."/>
            <person name="Tulloss R.E."/>
            <person name="Uehling J."/>
            <person name="Grigoriev I.V."/>
            <person name="Vagvolgyi C."/>
            <person name="Papp T."/>
            <person name="Martin F.M."/>
            <person name="Miettinen O."/>
            <person name="Hibbett D.S."/>
            <person name="Nagy L.G."/>
        </authorList>
    </citation>
    <scope>NUCLEOTIDE SEQUENCE [LARGE SCALE GENOMIC DNA]</scope>
    <source>
        <strain evidence="3 4">CBS 962.96</strain>
    </source>
</reference>
<dbReference type="PANTHER" id="PTHR22642">
    <property type="entry name" value="IMIDAZOLONEPROPIONASE"/>
    <property type="match status" value="1"/>
</dbReference>
<evidence type="ECO:0000256" key="1">
    <source>
        <dbReference type="SAM" id="MobiDB-lite"/>
    </source>
</evidence>
<evidence type="ECO:0000313" key="4">
    <source>
        <dbReference type="Proteomes" id="UP000297245"/>
    </source>
</evidence>
<dbReference type="Proteomes" id="UP000297245">
    <property type="component" value="Unassembled WGS sequence"/>
</dbReference>
<feature type="compositionally biased region" description="Acidic residues" evidence="1">
    <location>
        <begin position="282"/>
        <end position="292"/>
    </location>
</feature>
<sequence>MFIGAEKCCTQKGIFLDSAQEFIKTATLDKVYEQRFSFTVEDALKNGITAMHDAGRTKKYGDLPIQIYAMHSFRNSVLYWRNSTEKLEHGRLIICDDDPTNFGFMRLSAGLLNEVVPRSKKDCWQVNAHAIGDRANGIVLDAFKKVVKEVIASIQPTHAITLGSDIPVESINPLEGFYAAITRADKEGMTIDPAYASFLEDLFGSLGPGKKANYMVLSKDIIKIEPKEVLRVEVLATGMDGKSAFDVGLWTLIRLLEQEVSSRVAKSEVATGGRPAVVRESDSEEELIEGDSMDGISTMKDDQEDELEEEHDDDNVEMENEREMDWPAAANFENEAPKFTSMNNSSHGKDYRFLNEVLVQV</sequence>
<accession>A0A4S8LF98</accession>
<feature type="region of interest" description="Disordered" evidence="1">
    <location>
        <begin position="268"/>
        <end position="322"/>
    </location>
</feature>
<feature type="domain" description="Amidohydrolase 3" evidence="2">
    <location>
        <begin position="160"/>
        <end position="243"/>
    </location>
</feature>
<feature type="compositionally biased region" description="Acidic residues" evidence="1">
    <location>
        <begin position="302"/>
        <end position="318"/>
    </location>
</feature>
<dbReference type="InterPro" id="IPR032466">
    <property type="entry name" value="Metal_Hydrolase"/>
</dbReference>
<dbReference type="Pfam" id="PF07969">
    <property type="entry name" value="Amidohydro_3"/>
    <property type="match status" value="1"/>
</dbReference>
<dbReference type="Gene3D" id="3.20.20.140">
    <property type="entry name" value="Metal-dependent hydrolases"/>
    <property type="match status" value="1"/>
</dbReference>